<dbReference type="eggNOG" id="ENOG503255D">
    <property type="taxonomic scope" value="Bacteria"/>
</dbReference>
<dbReference type="STRING" id="1561.NPD11_1027"/>
<feature type="transmembrane region" description="Helical" evidence="2">
    <location>
        <begin position="7"/>
        <end position="26"/>
    </location>
</feature>
<feature type="compositionally biased region" description="Low complexity" evidence="1">
    <location>
        <begin position="68"/>
        <end position="78"/>
    </location>
</feature>
<gene>
    <name evidence="3" type="ORF">U729_1985</name>
</gene>
<organism evidence="3 4">
    <name type="scientific">Clostridium baratii str. Sullivan</name>
    <dbReference type="NCBI Taxonomy" id="1415775"/>
    <lineage>
        <taxon>Bacteria</taxon>
        <taxon>Bacillati</taxon>
        <taxon>Bacillota</taxon>
        <taxon>Clostridia</taxon>
        <taxon>Eubacteriales</taxon>
        <taxon>Clostridiaceae</taxon>
        <taxon>Clostridium</taxon>
    </lineage>
</organism>
<dbReference type="RefSeq" id="WP_039314304.1">
    <property type="nucleotide sequence ID" value="NZ_CP006905.1"/>
</dbReference>
<dbReference type="AlphaFoldDB" id="A0A0A7FWJ5"/>
<sequence length="100" mass="11749">MNRNLKFALYFIITILVIGVVAGLFIRLLPYLLAAILVMWIIFKIRGYFTKNKKSDYNREYEETYTYESHDNNTTSSANDDDFDTSKAIDVDYEEVDKDK</sequence>
<reference evidence="3 4" key="1">
    <citation type="journal article" date="2015" name="Infect. Genet. Evol.">
        <title>Genomic sequences of six botulinum neurotoxin-producing strains representing three clostridial species illustrate the mobility and diversity of botulinum neurotoxin genes.</title>
        <authorList>
            <person name="Smith T.J."/>
            <person name="Hill K.K."/>
            <person name="Xie G."/>
            <person name="Foley B.T."/>
            <person name="Williamson C.H."/>
            <person name="Foster J.T."/>
            <person name="Johnson S.L."/>
            <person name="Chertkov O."/>
            <person name="Teshima H."/>
            <person name="Gibbons H.S."/>
            <person name="Johnsky L.A."/>
            <person name="Karavis M.A."/>
            <person name="Smith L.A."/>
        </authorList>
    </citation>
    <scope>NUCLEOTIDE SEQUENCE [LARGE SCALE GENOMIC DNA]</scope>
    <source>
        <strain evidence="3 4">Sullivan</strain>
    </source>
</reference>
<feature type="region of interest" description="Disordered" evidence="1">
    <location>
        <begin position="68"/>
        <end position="100"/>
    </location>
</feature>
<proteinExistence type="predicted"/>
<evidence type="ECO:0000256" key="1">
    <source>
        <dbReference type="SAM" id="MobiDB-lite"/>
    </source>
</evidence>
<protein>
    <submittedName>
        <fullName evidence="3">Uncharacterized protein</fullName>
    </submittedName>
</protein>
<dbReference type="HOGENOM" id="CLU_180612_0_0_9"/>
<dbReference type="EMBL" id="CP006905">
    <property type="protein sequence ID" value="AIY83982.1"/>
    <property type="molecule type" value="Genomic_DNA"/>
</dbReference>
<feature type="transmembrane region" description="Helical" evidence="2">
    <location>
        <begin position="32"/>
        <end position="49"/>
    </location>
</feature>
<feature type="compositionally biased region" description="Acidic residues" evidence="1">
    <location>
        <begin position="91"/>
        <end position="100"/>
    </location>
</feature>
<dbReference type="KEGG" id="cbv:U729_1985"/>
<name>A0A0A7FWJ5_9CLOT</name>
<evidence type="ECO:0000313" key="4">
    <source>
        <dbReference type="Proteomes" id="UP000030635"/>
    </source>
</evidence>
<keyword evidence="2" id="KW-0472">Membrane</keyword>
<evidence type="ECO:0000313" key="3">
    <source>
        <dbReference type="EMBL" id="AIY83982.1"/>
    </source>
</evidence>
<keyword evidence="4" id="KW-1185">Reference proteome</keyword>
<dbReference type="Proteomes" id="UP000030635">
    <property type="component" value="Chromosome"/>
</dbReference>
<keyword evidence="2" id="KW-0812">Transmembrane</keyword>
<accession>A0A0A7FWJ5</accession>
<keyword evidence="2" id="KW-1133">Transmembrane helix</keyword>
<evidence type="ECO:0000256" key="2">
    <source>
        <dbReference type="SAM" id="Phobius"/>
    </source>
</evidence>